<evidence type="ECO:0000313" key="3">
    <source>
        <dbReference type="Proteomes" id="UP000031192"/>
    </source>
</evidence>
<keyword evidence="1" id="KW-0732">Signal</keyword>
<evidence type="ECO:0000313" key="2">
    <source>
        <dbReference type="EMBL" id="KID89230.1"/>
    </source>
</evidence>
<keyword evidence="3" id="KW-1185">Reference proteome</keyword>
<name>A0A0B4GPM5_METGA</name>
<proteinExistence type="predicted"/>
<feature type="signal peptide" evidence="1">
    <location>
        <begin position="1"/>
        <end position="17"/>
    </location>
</feature>
<comment type="caution">
    <text evidence="2">The sequence shown here is derived from an EMBL/GenBank/DDBJ whole genome shotgun (WGS) entry which is preliminary data.</text>
</comment>
<organism evidence="2 3">
    <name type="scientific">Metarhizium guizhouense (strain ARSEF 977)</name>
    <dbReference type="NCBI Taxonomy" id="1276136"/>
    <lineage>
        <taxon>Eukaryota</taxon>
        <taxon>Fungi</taxon>
        <taxon>Dikarya</taxon>
        <taxon>Ascomycota</taxon>
        <taxon>Pezizomycotina</taxon>
        <taxon>Sordariomycetes</taxon>
        <taxon>Hypocreomycetidae</taxon>
        <taxon>Hypocreales</taxon>
        <taxon>Clavicipitaceae</taxon>
        <taxon>Metarhizium</taxon>
    </lineage>
</organism>
<dbReference type="OrthoDB" id="2349272at2759"/>
<reference evidence="2 3" key="1">
    <citation type="journal article" date="2014" name="Proc. Natl. Acad. Sci. U.S.A.">
        <title>Trajectory and genomic determinants of fungal-pathogen speciation and host adaptation.</title>
        <authorList>
            <person name="Hu X."/>
            <person name="Xiao G."/>
            <person name="Zheng P."/>
            <person name="Shang Y."/>
            <person name="Su Y."/>
            <person name="Zhang X."/>
            <person name="Liu X."/>
            <person name="Zhan S."/>
            <person name="St Leger R.J."/>
            <person name="Wang C."/>
        </authorList>
    </citation>
    <scope>NUCLEOTIDE SEQUENCE [LARGE SCALE GENOMIC DNA]</scope>
    <source>
        <strain evidence="2 3">ARSEF 977</strain>
    </source>
</reference>
<evidence type="ECO:0000256" key="1">
    <source>
        <dbReference type="SAM" id="SignalP"/>
    </source>
</evidence>
<protein>
    <submittedName>
        <fullName evidence="2">Uncharacterized protein</fullName>
    </submittedName>
</protein>
<sequence>MRFSAPVIMALAAVANAATEEPAKISAETLTKMMPDQKCEGKDGDCRTPAQAAPFIEKSMARYHINNTNEIAAIVSLMALESGNFTYKHNVYPGRRGQGTVNMQMANFNLEYAKSIPCIQGKVANITTVEGASNATLDYILSLVTVDKYNFGSAAWYYTTKCLPESRDALQKNITEGFATYMKCVGVPVEAGGERETYFNRAKAAFGLS</sequence>
<dbReference type="AlphaFoldDB" id="A0A0B4GPM5"/>
<accession>A0A0B4GPM5</accession>
<feature type="chain" id="PRO_5002088990" evidence="1">
    <location>
        <begin position="18"/>
        <end position="209"/>
    </location>
</feature>
<dbReference type="HOGENOM" id="CLU_071125_1_0_1"/>
<dbReference type="Proteomes" id="UP000031192">
    <property type="component" value="Unassembled WGS sequence"/>
</dbReference>
<gene>
    <name evidence="2" type="ORF">MGU_03915</name>
</gene>
<dbReference type="EMBL" id="AZNH01000009">
    <property type="protein sequence ID" value="KID89230.1"/>
    <property type="molecule type" value="Genomic_DNA"/>
</dbReference>